<comment type="caution">
    <text evidence="1">The sequence shown here is derived from an EMBL/GenBank/DDBJ whole genome shotgun (WGS) entry which is preliminary data.</text>
</comment>
<proteinExistence type="predicted"/>
<dbReference type="Gene3D" id="2.40.50.1020">
    <property type="entry name" value="LytTr DNA-binding domain"/>
    <property type="match status" value="1"/>
</dbReference>
<organism evidence="1 2">
    <name type="scientific">Paenibacillus vulneris</name>
    <dbReference type="NCBI Taxonomy" id="1133364"/>
    <lineage>
        <taxon>Bacteria</taxon>
        <taxon>Bacillati</taxon>
        <taxon>Bacillota</taxon>
        <taxon>Bacilli</taxon>
        <taxon>Bacillales</taxon>
        <taxon>Paenibacillaceae</taxon>
        <taxon>Paenibacillus</taxon>
    </lineage>
</organism>
<evidence type="ECO:0000313" key="1">
    <source>
        <dbReference type="EMBL" id="MFD1219571.1"/>
    </source>
</evidence>
<evidence type="ECO:0000313" key="2">
    <source>
        <dbReference type="Proteomes" id="UP001597180"/>
    </source>
</evidence>
<name>A0ABW3UI80_9BACL</name>
<sequence length="154" mass="18192">MFQLSDFRPPVINLITNELEVISFAEIEKITKDSKNNTIYHIKDKKYMLITSLDDHNEYLFHLGLRQTDNSNVVNMHKADSYDGVLKNIYFDKKKTRFASVAAVQSKYVKHTVDGLKENKRLEQLDVQYLDEEKTKDKKIKKFLDFFSRKVHNT</sequence>
<accession>A0ABW3UI80</accession>
<reference evidence="2" key="1">
    <citation type="journal article" date="2019" name="Int. J. Syst. Evol. Microbiol.">
        <title>The Global Catalogue of Microorganisms (GCM) 10K type strain sequencing project: providing services to taxonomists for standard genome sequencing and annotation.</title>
        <authorList>
            <consortium name="The Broad Institute Genomics Platform"/>
            <consortium name="The Broad Institute Genome Sequencing Center for Infectious Disease"/>
            <person name="Wu L."/>
            <person name="Ma J."/>
        </authorList>
    </citation>
    <scope>NUCLEOTIDE SEQUENCE [LARGE SCALE GENOMIC DNA]</scope>
    <source>
        <strain evidence="2">CCUG 53270</strain>
    </source>
</reference>
<gene>
    <name evidence="1" type="ORF">ACFQ4B_05540</name>
</gene>
<keyword evidence="2" id="KW-1185">Reference proteome</keyword>
<dbReference type="EMBL" id="JBHTLU010000012">
    <property type="protein sequence ID" value="MFD1219571.1"/>
    <property type="molecule type" value="Genomic_DNA"/>
</dbReference>
<protein>
    <recommendedName>
        <fullName evidence="3">Phage protein</fullName>
    </recommendedName>
</protein>
<dbReference type="RefSeq" id="WP_345595005.1">
    <property type="nucleotide sequence ID" value="NZ_BAABJG010000055.1"/>
</dbReference>
<evidence type="ECO:0008006" key="3">
    <source>
        <dbReference type="Google" id="ProtNLM"/>
    </source>
</evidence>
<dbReference type="Proteomes" id="UP001597180">
    <property type="component" value="Unassembled WGS sequence"/>
</dbReference>